<name>A0ABV0TD51_9TELE</name>
<evidence type="ECO:0000313" key="1">
    <source>
        <dbReference type="EMBL" id="MEQ2230731.1"/>
    </source>
</evidence>
<gene>
    <name evidence="1" type="ORF">ILYODFUR_032354</name>
</gene>
<keyword evidence="2" id="KW-1185">Reference proteome</keyword>
<dbReference type="EMBL" id="JAHRIQ010028401">
    <property type="protein sequence ID" value="MEQ2230731.1"/>
    <property type="molecule type" value="Genomic_DNA"/>
</dbReference>
<sequence>MPWTNQHVSQFACIKHNTISFKNSDLSWSIWAGFCSYGFTELVCESIRKTSFQRVQKTMRSFFLSDFKKTDFHIDSPADTCGYEVPNGLDGLSYFYCNSYKSGKKGSASV</sequence>
<protein>
    <submittedName>
        <fullName evidence="1">Uncharacterized protein</fullName>
    </submittedName>
</protein>
<reference evidence="1 2" key="1">
    <citation type="submission" date="2021-06" db="EMBL/GenBank/DDBJ databases">
        <authorList>
            <person name="Palmer J.M."/>
        </authorList>
    </citation>
    <scope>NUCLEOTIDE SEQUENCE [LARGE SCALE GENOMIC DNA]</scope>
    <source>
        <strain evidence="2">if_2019</strain>
        <tissue evidence="1">Muscle</tissue>
    </source>
</reference>
<dbReference type="Proteomes" id="UP001482620">
    <property type="component" value="Unassembled WGS sequence"/>
</dbReference>
<proteinExistence type="predicted"/>
<accession>A0ABV0TD51</accession>
<comment type="caution">
    <text evidence="1">The sequence shown here is derived from an EMBL/GenBank/DDBJ whole genome shotgun (WGS) entry which is preliminary data.</text>
</comment>
<evidence type="ECO:0000313" key="2">
    <source>
        <dbReference type="Proteomes" id="UP001482620"/>
    </source>
</evidence>
<organism evidence="1 2">
    <name type="scientific">Ilyodon furcidens</name>
    <name type="common">goldbreast splitfin</name>
    <dbReference type="NCBI Taxonomy" id="33524"/>
    <lineage>
        <taxon>Eukaryota</taxon>
        <taxon>Metazoa</taxon>
        <taxon>Chordata</taxon>
        <taxon>Craniata</taxon>
        <taxon>Vertebrata</taxon>
        <taxon>Euteleostomi</taxon>
        <taxon>Actinopterygii</taxon>
        <taxon>Neopterygii</taxon>
        <taxon>Teleostei</taxon>
        <taxon>Neoteleostei</taxon>
        <taxon>Acanthomorphata</taxon>
        <taxon>Ovalentaria</taxon>
        <taxon>Atherinomorphae</taxon>
        <taxon>Cyprinodontiformes</taxon>
        <taxon>Goodeidae</taxon>
        <taxon>Ilyodon</taxon>
    </lineage>
</organism>